<evidence type="ECO:0000313" key="3">
    <source>
        <dbReference type="Proteomes" id="UP000198867"/>
    </source>
</evidence>
<reference evidence="3" key="1">
    <citation type="submission" date="2016-10" db="EMBL/GenBank/DDBJ databases">
        <authorList>
            <person name="Varghese N."/>
            <person name="Submissions S."/>
        </authorList>
    </citation>
    <scope>NUCLEOTIDE SEQUENCE [LARGE SCALE GENOMIC DNA]</scope>
    <source>
        <strain evidence="3">CGMCC 1.11101</strain>
    </source>
</reference>
<dbReference type="RefSeq" id="WP_090708310.1">
    <property type="nucleotide sequence ID" value="NZ_FOVM01000001.1"/>
</dbReference>
<dbReference type="Proteomes" id="UP000198867">
    <property type="component" value="Unassembled WGS sequence"/>
</dbReference>
<dbReference type="EMBL" id="FOVM01000001">
    <property type="protein sequence ID" value="SFN39614.1"/>
    <property type="molecule type" value="Genomic_DNA"/>
</dbReference>
<dbReference type="AlphaFoldDB" id="A0A1I4YNK6"/>
<keyword evidence="1" id="KW-0472">Membrane</keyword>
<proteinExistence type="predicted"/>
<feature type="transmembrane region" description="Helical" evidence="1">
    <location>
        <begin position="88"/>
        <end position="109"/>
    </location>
</feature>
<accession>A0A1I4YNK6</accession>
<dbReference type="STRING" id="995034.SAMN05216219_0382"/>
<organism evidence="2 3">
    <name type="scientific">Mycetocola miduiensis</name>
    <dbReference type="NCBI Taxonomy" id="995034"/>
    <lineage>
        <taxon>Bacteria</taxon>
        <taxon>Bacillati</taxon>
        <taxon>Actinomycetota</taxon>
        <taxon>Actinomycetes</taxon>
        <taxon>Micrococcales</taxon>
        <taxon>Microbacteriaceae</taxon>
        <taxon>Mycetocola</taxon>
    </lineage>
</organism>
<name>A0A1I4YNK6_9MICO</name>
<keyword evidence="3" id="KW-1185">Reference proteome</keyword>
<sequence>MSTGTVASHRRSLWESTKYVARRAITMEIGIWQSLYRFVFRRPRVPAGAVGFTYHRQVWTILMIFIGLSAFEIPIIDLIVHRWPVVRIAFLALGIWGLTWMIGLALGFITRPHAVGPEGIRVRNGAETDVPLPWDDVESVSLAKQSDEAKAPRVTVDDEGRRTLWMRMQNETNIEVALERTRQIRLPSGTETVDVVRFWVDEPKDFLAEVRKHI</sequence>
<gene>
    <name evidence="2" type="ORF">SAMN05216219_0382</name>
</gene>
<protein>
    <submittedName>
        <fullName evidence="2">PH domain-containing protein</fullName>
    </submittedName>
</protein>
<feature type="transmembrane region" description="Helical" evidence="1">
    <location>
        <begin position="58"/>
        <end position="76"/>
    </location>
</feature>
<keyword evidence="1" id="KW-1133">Transmembrane helix</keyword>
<dbReference type="OrthoDB" id="4990523at2"/>
<evidence type="ECO:0000313" key="2">
    <source>
        <dbReference type="EMBL" id="SFN39614.1"/>
    </source>
</evidence>
<keyword evidence="1" id="KW-0812">Transmembrane</keyword>
<evidence type="ECO:0000256" key="1">
    <source>
        <dbReference type="SAM" id="Phobius"/>
    </source>
</evidence>